<accession>A0A0F9TFW7</accession>
<dbReference type="InterPro" id="IPR007527">
    <property type="entry name" value="Znf_SWIM"/>
</dbReference>
<evidence type="ECO:0000313" key="2">
    <source>
        <dbReference type="EMBL" id="KKN73752.1"/>
    </source>
</evidence>
<comment type="caution">
    <text evidence="2">The sequence shown here is derived from an EMBL/GenBank/DDBJ whole genome shotgun (WGS) entry which is preliminary data.</text>
</comment>
<evidence type="ECO:0000259" key="1">
    <source>
        <dbReference type="PROSITE" id="PS50966"/>
    </source>
</evidence>
<feature type="domain" description="SWIM-type" evidence="1">
    <location>
        <begin position="43"/>
        <end position="80"/>
    </location>
</feature>
<reference evidence="2" key="1">
    <citation type="journal article" date="2015" name="Nature">
        <title>Complex archaea that bridge the gap between prokaryotes and eukaryotes.</title>
        <authorList>
            <person name="Spang A."/>
            <person name="Saw J.H."/>
            <person name="Jorgensen S.L."/>
            <person name="Zaremba-Niedzwiedzka K."/>
            <person name="Martijn J."/>
            <person name="Lind A.E."/>
            <person name="van Eijk R."/>
            <person name="Schleper C."/>
            <person name="Guy L."/>
            <person name="Ettema T.J."/>
        </authorList>
    </citation>
    <scope>NUCLEOTIDE SEQUENCE</scope>
</reference>
<sequence length="83" mass="9320">MTTKVMDKAHRLYTEGHVHIVRQTEDGTLIAFVKSGSDPKLTYRVEVNPGGWSCACKHGQQHTDCDHVCSHVEAVAMKVRTER</sequence>
<dbReference type="AlphaFoldDB" id="A0A0F9TFW7"/>
<gene>
    <name evidence="2" type="ORF">LCGC14_0397000</name>
</gene>
<organism evidence="2">
    <name type="scientific">marine sediment metagenome</name>
    <dbReference type="NCBI Taxonomy" id="412755"/>
    <lineage>
        <taxon>unclassified sequences</taxon>
        <taxon>metagenomes</taxon>
        <taxon>ecological metagenomes</taxon>
    </lineage>
</organism>
<dbReference type="GO" id="GO:0008270">
    <property type="term" value="F:zinc ion binding"/>
    <property type="evidence" value="ECO:0007669"/>
    <property type="project" value="InterPro"/>
</dbReference>
<dbReference type="EMBL" id="LAZR01000337">
    <property type="protein sequence ID" value="KKN73752.1"/>
    <property type="molecule type" value="Genomic_DNA"/>
</dbReference>
<name>A0A0F9TFW7_9ZZZZ</name>
<proteinExistence type="predicted"/>
<dbReference type="PROSITE" id="PS50966">
    <property type="entry name" value="ZF_SWIM"/>
    <property type="match status" value="1"/>
</dbReference>
<protein>
    <recommendedName>
        <fullName evidence="1">SWIM-type domain-containing protein</fullName>
    </recommendedName>
</protein>